<reference evidence="2" key="1">
    <citation type="submission" date="2023-01" db="EMBL/GenBank/DDBJ databases">
        <title>The chitinases involved in constricting ring structure development in the nematode-trapping fungus Drechslerella dactyloides.</title>
        <authorList>
            <person name="Wang R."/>
            <person name="Zhang L."/>
            <person name="Tang P."/>
            <person name="Li S."/>
            <person name="Liang L."/>
        </authorList>
    </citation>
    <scope>NUCLEOTIDE SEQUENCE</scope>
    <source>
        <strain evidence="2">YMF1.00031</strain>
    </source>
</reference>
<feature type="compositionally biased region" description="Basic and acidic residues" evidence="1">
    <location>
        <begin position="127"/>
        <end position="136"/>
    </location>
</feature>
<evidence type="ECO:0000313" key="2">
    <source>
        <dbReference type="EMBL" id="KAJ6258337.1"/>
    </source>
</evidence>
<name>A0AAD6NHG9_DREDA</name>
<comment type="caution">
    <text evidence="2">The sequence shown here is derived from an EMBL/GenBank/DDBJ whole genome shotgun (WGS) entry which is preliminary data.</text>
</comment>
<organism evidence="2 3">
    <name type="scientific">Drechslerella dactyloides</name>
    <name type="common">Nematode-trapping fungus</name>
    <name type="synonym">Arthrobotrys dactyloides</name>
    <dbReference type="NCBI Taxonomy" id="74499"/>
    <lineage>
        <taxon>Eukaryota</taxon>
        <taxon>Fungi</taxon>
        <taxon>Dikarya</taxon>
        <taxon>Ascomycota</taxon>
        <taxon>Pezizomycotina</taxon>
        <taxon>Orbiliomycetes</taxon>
        <taxon>Orbiliales</taxon>
        <taxon>Orbiliaceae</taxon>
        <taxon>Drechslerella</taxon>
    </lineage>
</organism>
<dbReference type="AlphaFoldDB" id="A0AAD6NHG9"/>
<evidence type="ECO:0000256" key="1">
    <source>
        <dbReference type="SAM" id="MobiDB-lite"/>
    </source>
</evidence>
<keyword evidence="3" id="KW-1185">Reference proteome</keyword>
<sequence length="136" mass="15434">MDREILQAEEVAWEDRLAGRWDRQTSREKVEKAGLDWISPRDEEKQKKLGSLNPRLQHARSAPPPQPASQLTSPVCVLLRGIREEQQQADCGTPPWAVVVRPRREEEMQLGPMVLTPHRKNGAAVKRASEGNKRQG</sequence>
<accession>A0AAD6NHG9</accession>
<dbReference type="EMBL" id="JAQGDS010000008">
    <property type="protein sequence ID" value="KAJ6258337.1"/>
    <property type="molecule type" value="Genomic_DNA"/>
</dbReference>
<proteinExistence type="predicted"/>
<gene>
    <name evidence="2" type="ORF">Dda_6377</name>
</gene>
<protein>
    <submittedName>
        <fullName evidence="2">Uncharacterized protein</fullName>
    </submittedName>
</protein>
<feature type="region of interest" description="Disordered" evidence="1">
    <location>
        <begin position="17"/>
        <end position="72"/>
    </location>
</feature>
<feature type="region of interest" description="Disordered" evidence="1">
    <location>
        <begin position="117"/>
        <end position="136"/>
    </location>
</feature>
<evidence type="ECO:0000313" key="3">
    <source>
        <dbReference type="Proteomes" id="UP001221413"/>
    </source>
</evidence>
<dbReference type="Proteomes" id="UP001221413">
    <property type="component" value="Unassembled WGS sequence"/>
</dbReference>
<feature type="compositionally biased region" description="Basic and acidic residues" evidence="1">
    <location>
        <begin position="17"/>
        <end position="47"/>
    </location>
</feature>